<dbReference type="Proteomes" id="UP000797356">
    <property type="component" value="Chromosome 7"/>
</dbReference>
<dbReference type="AlphaFoldDB" id="A0A8K0N4D6"/>
<reference evidence="1" key="1">
    <citation type="journal article" date="2017" name="Gigascience">
        <title>The genome draft of coconut (Cocos nucifera).</title>
        <authorList>
            <person name="Xiao Y."/>
            <person name="Xu P."/>
            <person name="Fan H."/>
            <person name="Baudouin L."/>
            <person name="Xia W."/>
            <person name="Bocs S."/>
            <person name="Xu J."/>
            <person name="Li Q."/>
            <person name="Guo A."/>
            <person name="Zhou L."/>
            <person name="Li J."/>
            <person name="Wu Y."/>
            <person name="Ma Z."/>
            <person name="Armero A."/>
            <person name="Issali A.E."/>
            <person name="Liu N."/>
            <person name="Peng M."/>
            <person name="Yang Y."/>
        </authorList>
    </citation>
    <scope>NUCLEOTIDE SEQUENCE</scope>
    <source>
        <tissue evidence="1">Spear leaf of Hainan Tall coconut</tissue>
    </source>
</reference>
<keyword evidence="2" id="KW-1185">Reference proteome</keyword>
<protein>
    <submittedName>
        <fullName evidence="1">Uncharacterized protein</fullName>
    </submittedName>
</protein>
<proteinExistence type="predicted"/>
<name>A0A8K0N4D6_COCNU</name>
<accession>A0A8K0N4D6</accession>
<organism evidence="1 2">
    <name type="scientific">Cocos nucifera</name>
    <name type="common">Coconut palm</name>
    <dbReference type="NCBI Taxonomy" id="13894"/>
    <lineage>
        <taxon>Eukaryota</taxon>
        <taxon>Viridiplantae</taxon>
        <taxon>Streptophyta</taxon>
        <taxon>Embryophyta</taxon>
        <taxon>Tracheophyta</taxon>
        <taxon>Spermatophyta</taxon>
        <taxon>Magnoliopsida</taxon>
        <taxon>Liliopsida</taxon>
        <taxon>Arecaceae</taxon>
        <taxon>Arecoideae</taxon>
        <taxon>Cocoseae</taxon>
        <taxon>Attaleinae</taxon>
        <taxon>Cocos</taxon>
    </lineage>
</organism>
<reference evidence="1" key="2">
    <citation type="submission" date="2019-07" db="EMBL/GenBank/DDBJ databases">
        <authorList>
            <person name="Yang Y."/>
            <person name="Bocs S."/>
            <person name="Baudouin L."/>
        </authorList>
    </citation>
    <scope>NUCLEOTIDE SEQUENCE</scope>
    <source>
        <tissue evidence="1">Spear leaf of Hainan Tall coconut</tissue>
    </source>
</reference>
<comment type="caution">
    <text evidence="1">The sequence shown here is derived from an EMBL/GenBank/DDBJ whole genome shotgun (WGS) entry which is preliminary data.</text>
</comment>
<gene>
    <name evidence="1" type="ORF">COCNU_07G002390</name>
</gene>
<sequence>MLGEREVGKARVEAARVEMVEAFHASKEFYNIKMDFASLFYLQGGIDLKEKVWRIFPDLNLDLLESDYEEAKKAEDQEIQMEDVFSPACDDLTVEDAASVPSSVIIALLDQAKVGESGALDGA</sequence>
<evidence type="ECO:0000313" key="1">
    <source>
        <dbReference type="EMBL" id="KAG1354127.1"/>
    </source>
</evidence>
<evidence type="ECO:0000313" key="2">
    <source>
        <dbReference type="Proteomes" id="UP000797356"/>
    </source>
</evidence>
<dbReference type="EMBL" id="CM017878">
    <property type="protein sequence ID" value="KAG1354127.1"/>
    <property type="molecule type" value="Genomic_DNA"/>
</dbReference>